<name>A0A6B8RPC9_9BACL</name>
<evidence type="ECO:0000313" key="11">
    <source>
        <dbReference type="EMBL" id="QGQ97879.1"/>
    </source>
</evidence>
<dbReference type="KEGG" id="ppsc:EHS13_24820"/>
<dbReference type="GO" id="GO:0005524">
    <property type="term" value="F:ATP binding"/>
    <property type="evidence" value="ECO:0007669"/>
    <property type="project" value="UniProtKB-KW"/>
</dbReference>
<dbReference type="Pfam" id="PF00005">
    <property type="entry name" value="ABC_tran"/>
    <property type="match status" value="1"/>
</dbReference>
<dbReference type="InterPro" id="IPR036640">
    <property type="entry name" value="ABC1_TM_sf"/>
</dbReference>
<dbReference type="SUPFAM" id="SSF52540">
    <property type="entry name" value="P-loop containing nucleoside triphosphate hydrolases"/>
    <property type="match status" value="1"/>
</dbReference>
<dbReference type="RefSeq" id="WP_155702980.1">
    <property type="nucleotide sequence ID" value="NZ_CP034235.1"/>
</dbReference>
<dbReference type="InterPro" id="IPR003593">
    <property type="entry name" value="AAA+_ATPase"/>
</dbReference>
<proteinExistence type="inferred from homology"/>
<evidence type="ECO:0000256" key="1">
    <source>
        <dbReference type="ARBA" id="ARBA00004651"/>
    </source>
</evidence>
<dbReference type="GO" id="GO:0015421">
    <property type="term" value="F:ABC-type oligopeptide transporter activity"/>
    <property type="evidence" value="ECO:0007669"/>
    <property type="project" value="TreeGrafter"/>
</dbReference>
<keyword evidence="12" id="KW-1185">Reference proteome</keyword>
<evidence type="ECO:0000313" key="12">
    <source>
        <dbReference type="Proteomes" id="UP000426246"/>
    </source>
</evidence>
<dbReference type="FunFam" id="3.40.50.300:FF:000218">
    <property type="entry name" value="Multidrug ABC transporter ATP-binding protein"/>
    <property type="match status" value="1"/>
</dbReference>
<evidence type="ECO:0000259" key="9">
    <source>
        <dbReference type="PROSITE" id="PS50893"/>
    </source>
</evidence>
<gene>
    <name evidence="11" type="ORF">EHS13_24820</name>
</gene>
<feature type="domain" description="ABC transmembrane type-1" evidence="10">
    <location>
        <begin position="19"/>
        <end position="307"/>
    </location>
</feature>
<dbReference type="CDD" id="cd03251">
    <property type="entry name" value="ABCC_MsbA"/>
    <property type="match status" value="1"/>
</dbReference>
<comment type="similarity">
    <text evidence="2">Belongs to the ABC transporter superfamily.</text>
</comment>
<feature type="domain" description="ABC transporter" evidence="9">
    <location>
        <begin position="341"/>
        <end position="576"/>
    </location>
</feature>
<dbReference type="GO" id="GO:0016887">
    <property type="term" value="F:ATP hydrolysis activity"/>
    <property type="evidence" value="ECO:0007669"/>
    <property type="project" value="InterPro"/>
</dbReference>
<dbReference type="GO" id="GO:0005886">
    <property type="term" value="C:plasma membrane"/>
    <property type="evidence" value="ECO:0007669"/>
    <property type="project" value="UniProtKB-SubCell"/>
</dbReference>
<dbReference type="PROSITE" id="PS50929">
    <property type="entry name" value="ABC_TM1F"/>
    <property type="match status" value="1"/>
</dbReference>
<dbReference type="OrthoDB" id="9770415at2"/>
<evidence type="ECO:0000259" key="10">
    <source>
        <dbReference type="PROSITE" id="PS50929"/>
    </source>
</evidence>
<sequence>MSSFKKYLVFVRPYKGLVILTIIIGMIKFTIPLTFPLIMKYIVDDLINGTLSPAEKTEKLLYVMGAAFVLFVILRAPIEYLRQYFAQLTTSRILFDLRNHLYDHIQKLSLRFYQNNKTGEIISRMMNDAEQTKNIVETGMMNVWLDLFSLTIAIALMFHMDFWLTIVSIAIFPFYALAVKKLYKRMRDLTKSRSQALAEIQGYLHERVNGIPVIKSFTLEEHQQERFADKNRNFLERAIALTKWNAVTNAIINTLTDIAPLLVLTYGAYVVIQGNLTLGEFVAFFAYLDRLYNPLRRLVNSSTELTQASASLDRVMELLDEPYDVVDSPQAKPIQTIKGRIQFENISFRYDSSTDWVLKNIDLTIEPGQTIAFVGMSGGGKSSLISLLPRFYDIQEGRIRIDQMDIMNITTKSLRSQIGMVLQDNILFSGSVRENILFGNPKATNEVIMDAAKAANAHDFIMNLVNGYDTEIGERGVKLSGGQKQRIAIARVFLKNPRILVLDEATSALDLESEHLIQESLEKLAKDRTTLVVAHRLSTITHADQIVLIENGEIKEKGTHDQLIQQSGAYARLYNVQNL</sequence>
<dbReference type="AlphaFoldDB" id="A0A6B8RPC9"/>
<organism evidence="11 12">
    <name type="scientific">Paenibacillus psychroresistens</name>
    <dbReference type="NCBI Taxonomy" id="1778678"/>
    <lineage>
        <taxon>Bacteria</taxon>
        <taxon>Bacillati</taxon>
        <taxon>Bacillota</taxon>
        <taxon>Bacilli</taxon>
        <taxon>Bacillales</taxon>
        <taxon>Paenibacillaceae</taxon>
        <taxon>Paenibacillus</taxon>
    </lineage>
</organism>
<dbReference type="Gene3D" id="3.40.50.300">
    <property type="entry name" value="P-loop containing nucleotide triphosphate hydrolases"/>
    <property type="match status" value="1"/>
</dbReference>
<accession>A0A6B8RPC9</accession>
<dbReference type="InterPro" id="IPR027417">
    <property type="entry name" value="P-loop_NTPase"/>
</dbReference>
<dbReference type="Pfam" id="PF00664">
    <property type="entry name" value="ABC_membrane"/>
    <property type="match status" value="1"/>
</dbReference>
<comment type="subcellular location">
    <subcellularLocation>
        <location evidence="1">Cell membrane</location>
        <topology evidence="1">Multi-pass membrane protein</topology>
    </subcellularLocation>
</comment>
<feature type="transmembrane region" description="Helical" evidence="8">
    <location>
        <begin position="16"/>
        <end position="39"/>
    </location>
</feature>
<dbReference type="PANTHER" id="PTHR43394">
    <property type="entry name" value="ATP-DEPENDENT PERMEASE MDL1, MITOCHONDRIAL"/>
    <property type="match status" value="1"/>
</dbReference>
<keyword evidence="7 8" id="KW-0472">Membrane</keyword>
<evidence type="ECO:0000256" key="7">
    <source>
        <dbReference type="ARBA" id="ARBA00023136"/>
    </source>
</evidence>
<evidence type="ECO:0000256" key="4">
    <source>
        <dbReference type="ARBA" id="ARBA00022741"/>
    </source>
</evidence>
<dbReference type="PANTHER" id="PTHR43394:SF1">
    <property type="entry name" value="ATP-BINDING CASSETTE SUB-FAMILY B MEMBER 10, MITOCHONDRIAL"/>
    <property type="match status" value="1"/>
</dbReference>
<dbReference type="SUPFAM" id="SSF90123">
    <property type="entry name" value="ABC transporter transmembrane region"/>
    <property type="match status" value="1"/>
</dbReference>
<dbReference type="InterPro" id="IPR003439">
    <property type="entry name" value="ABC_transporter-like_ATP-bd"/>
</dbReference>
<dbReference type="InterPro" id="IPR039421">
    <property type="entry name" value="Type_1_exporter"/>
</dbReference>
<keyword evidence="5 11" id="KW-0067">ATP-binding</keyword>
<dbReference type="Proteomes" id="UP000426246">
    <property type="component" value="Chromosome"/>
</dbReference>
<feature type="transmembrane region" description="Helical" evidence="8">
    <location>
        <begin position="59"/>
        <end position="78"/>
    </location>
</feature>
<evidence type="ECO:0000256" key="2">
    <source>
        <dbReference type="ARBA" id="ARBA00005417"/>
    </source>
</evidence>
<dbReference type="SMART" id="SM00382">
    <property type="entry name" value="AAA"/>
    <property type="match status" value="1"/>
</dbReference>
<evidence type="ECO:0000256" key="6">
    <source>
        <dbReference type="ARBA" id="ARBA00022989"/>
    </source>
</evidence>
<evidence type="ECO:0000256" key="3">
    <source>
        <dbReference type="ARBA" id="ARBA00022692"/>
    </source>
</evidence>
<feature type="transmembrane region" description="Helical" evidence="8">
    <location>
        <begin position="162"/>
        <end position="183"/>
    </location>
</feature>
<keyword evidence="6 8" id="KW-1133">Transmembrane helix</keyword>
<dbReference type="PROSITE" id="PS50893">
    <property type="entry name" value="ABC_TRANSPORTER_2"/>
    <property type="match status" value="1"/>
</dbReference>
<reference evidence="12" key="1">
    <citation type="submission" date="2018-11" db="EMBL/GenBank/DDBJ databases">
        <title>Complete genome sequence of Paenibacillus sp. ML311-T8.</title>
        <authorList>
            <person name="Nam Y.-D."/>
            <person name="Kang J."/>
            <person name="Chung W.-H."/>
            <person name="Park Y.S."/>
        </authorList>
    </citation>
    <scope>NUCLEOTIDE SEQUENCE [LARGE SCALE GENOMIC DNA]</scope>
    <source>
        <strain evidence="12">ML311-T8</strain>
    </source>
</reference>
<dbReference type="InterPro" id="IPR011527">
    <property type="entry name" value="ABC1_TM_dom"/>
</dbReference>
<dbReference type="EMBL" id="CP034235">
    <property type="protein sequence ID" value="QGQ97879.1"/>
    <property type="molecule type" value="Genomic_DNA"/>
</dbReference>
<keyword evidence="3 8" id="KW-0812">Transmembrane</keyword>
<dbReference type="InterPro" id="IPR017871">
    <property type="entry name" value="ABC_transporter-like_CS"/>
</dbReference>
<evidence type="ECO:0000256" key="8">
    <source>
        <dbReference type="SAM" id="Phobius"/>
    </source>
</evidence>
<evidence type="ECO:0000256" key="5">
    <source>
        <dbReference type="ARBA" id="ARBA00022840"/>
    </source>
</evidence>
<dbReference type="PROSITE" id="PS00211">
    <property type="entry name" value="ABC_TRANSPORTER_1"/>
    <property type="match status" value="1"/>
</dbReference>
<protein>
    <submittedName>
        <fullName evidence="11">ABC transporter ATP-binding protein</fullName>
    </submittedName>
</protein>
<feature type="transmembrane region" description="Helical" evidence="8">
    <location>
        <begin position="134"/>
        <end position="156"/>
    </location>
</feature>
<dbReference type="Gene3D" id="1.20.1560.10">
    <property type="entry name" value="ABC transporter type 1, transmembrane domain"/>
    <property type="match status" value="1"/>
</dbReference>
<keyword evidence="4" id="KW-0547">Nucleotide-binding</keyword>